<organism evidence="1 2">
    <name type="scientific">Entomophthora muscae</name>
    <dbReference type="NCBI Taxonomy" id="34485"/>
    <lineage>
        <taxon>Eukaryota</taxon>
        <taxon>Fungi</taxon>
        <taxon>Fungi incertae sedis</taxon>
        <taxon>Zoopagomycota</taxon>
        <taxon>Entomophthoromycotina</taxon>
        <taxon>Entomophthoromycetes</taxon>
        <taxon>Entomophthorales</taxon>
        <taxon>Entomophthoraceae</taxon>
        <taxon>Entomophthora</taxon>
    </lineage>
</organism>
<sequence length="169" mass="20049">MDQVPISQGIEPSDAIEPISRTPEEKRERLEACKKQERKLSKLKSVLERWERDFIKRAGRRPGKEDLADRPKMAERFQIYRKKKHQHFKDYLDEILILHPKILTLHPEILVQHPEILILHPELSIKPDSSKDKLPEKPPKYQLLKSPFHQKIQASTKLILKFQNLMTRV</sequence>
<proteinExistence type="predicted"/>
<evidence type="ECO:0000313" key="2">
    <source>
        <dbReference type="Proteomes" id="UP001165960"/>
    </source>
</evidence>
<name>A0ACC2TZ00_9FUNG</name>
<keyword evidence="2" id="KW-1185">Reference proteome</keyword>
<dbReference type="EMBL" id="QTSX02001659">
    <property type="protein sequence ID" value="KAJ9079760.1"/>
    <property type="molecule type" value="Genomic_DNA"/>
</dbReference>
<comment type="caution">
    <text evidence="1">The sequence shown here is derived from an EMBL/GenBank/DDBJ whole genome shotgun (WGS) entry which is preliminary data.</text>
</comment>
<dbReference type="Proteomes" id="UP001165960">
    <property type="component" value="Unassembled WGS sequence"/>
</dbReference>
<evidence type="ECO:0000313" key="1">
    <source>
        <dbReference type="EMBL" id="KAJ9079760.1"/>
    </source>
</evidence>
<gene>
    <name evidence="1" type="ORF">DSO57_1032157</name>
</gene>
<accession>A0ACC2TZ00</accession>
<reference evidence="1" key="1">
    <citation type="submission" date="2022-04" db="EMBL/GenBank/DDBJ databases">
        <title>Genome of the entomopathogenic fungus Entomophthora muscae.</title>
        <authorList>
            <person name="Elya C."/>
            <person name="Lovett B.R."/>
            <person name="Lee E."/>
            <person name="Macias A.M."/>
            <person name="Hajek A.E."/>
            <person name="De Bivort B.L."/>
            <person name="Kasson M.T."/>
            <person name="De Fine Licht H.H."/>
            <person name="Stajich J.E."/>
        </authorList>
    </citation>
    <scope>NUCLEOTIDE SEQUENCE</scope>
    <source>
        <strain evidence="1">Berkeley</strain>
    </source>
</reference>
<protein>
    <submittedName>
        <fullName evidence="1">Uncharacterized protein</fullName>
    </submittedName>
</protein>